<reference evidence="2" key="1">
    <citation type="submission" date="2018-11" db="EMBL/GenBank/DDBJ databases">
        <authorList>
            <consortium name="Pathogen Informatics"/>
        </authorList>
    </citation>
    <scope>NUCLEOTIDE SEQUENCE</scope>
</reference>
<evidence type="ECO:0000313" key="3">
    <source>
        <dbReference type="Proteomes" id="UP000784294"/>
    </source>
</evidence>
<feature type="compositionally biased region" description="Polar residues" evidence="1">
    <location>
        <begin position="24"/>
        <end position="40"/>
    </location>
</feature>
<feature type="compositionally biased region" description="Low complexity" evidence="1">
    <location>
        <begin position="92"/>
        <end position="109"/>
    </location>
</feature>
<comment type="caution">
    <text evidence="2">The sequence shown here is derived from an EMBL/GenBank/DDBJ whole genome shotgun (WGS) entry which is preliminary data.</text>
</comment>
<accession>A0A3S5AKL2</accession>
<dbReference type="EMBL" id="CAAALY010125800">
    <property type="protein sequence ID" value="VEL31735.1"/>
    <property type="molecule type" value="Genomic_DNA"/>
</dbReference>
<gene>
    <name evidence="2" type="ORF">PXEA_LOCUS25175</name>
</gene>
<evidence type="ECO:0000313" key="2">
    <source>
        <dbReference type="EMBL" id="VEL31735.1"/>
    </source>
</evidence>
<proteinExistence type="predicted"/>
<feature type="compositionally biased region" description="Polar residues" evidence="1">
    <location>
        <begin position="130"/>
        <end position="140"/>
    </location>
</feature>
<organism evidence="2 3">
    <name type="scientific">Protopolystoma xenopodis</name>
    <dbReference type="NCBI Taxonomy" id="117903"/>
    <lineage>
        <taxon>Eukaryota</taxon>
        <taxon>Metazoa</taxon>
        <taxon>Spiralia</taxon>
        <taxon>Lophotrochozoa</taxon>
        <taxon>Platyhelminthes</taxon>
        <taxon>Monogenea</taxon>
        <taxon>Polyopisthocotylea</taxon>
        <taxon>Polystomatidea</taxon>
        <taxon>Polystomatidae</taxon>
        <taxon>Protopolystoma</taxon>
    </lineage>
</organism>
<dbReference type="Proteomes" id="UP000784294">
    <property type="component" value="Unassembled WGS sequence"/>
</dbReference>
<dbReference type="AlphaFoldDB" id="A0A3S5AKL2"/>
<keyword evidence="3" id="KW-1185">Reference proteome</keyword>
<evidence type="ECO:0000256" key="1">
    <source>
        <dbReference type="SAM" id="MobiDB-lite"/>
    </source>
</evidence>
<feature type="region of interest" description="Disordered" evidence="1">
    <location>
        <begin position="67"/>
        <end position="147"/>
    </location>
</feature>
<protein>
    <submittedName>
        <fullName evidence="2">Uncharacterized protein</fullName>
    </submittedName>
</protein>
<feature type="region of interest" description="Disordered" evidence="1">
    <location>
        <begin position="21"/>
        <end position="54"/>
    </location>
</feature>
<sequence length="147" mass="15429">MPLGNSNLTSFLFYRARSNDTRGYRSNQPQQAPTQSFRQRTLSSNASSTAPTSACASISANRIARGAHAGPGNVEVTSSTGISNSVGAPTNSVVSWSTKTTASSTASSKPGPIRRTAMPQSKVSAELPTMTASRFSQRNAGRQPVCF</sequence>
<name>A0A3S5AKL2_9PLAT</name>
<feature type="compositionally biased region" description="Polar residues" evidence="1">
    <location>
        <begin position="75"/>
        <end position="91"/>
    </location>
</feature>
<feature type="compositionally biased region" description="Low complexity" evidence="1">
    <location>
        <begin position="41"/>
        <end position="54"/>
    </location>
</feature>